<evidence type="ECO:0000313" key="2">
    <source>
        <dbReference type="Proteomes" id="UP000054166"/>
    </source>
</evidence>
<evidence type="ECO:0000313" key="1">
    <source>
        <dbReference type="EMBL" id="KIM77832.1"/>
    </source>
</evidence>
<dbReference type="InParanoid" id="A0A0C3BKG6"/>
<sequence>MPDNNEEVQREVKERTGTQPCIWQIEVVHMILEGKDVITIAATSSGKSFPAPCDLNDC</sequence>
<dbReference type="Gene3D" id="3.40.50.300">
    <property type="entry name" value="P-loop containing nucleotide triphosphate hydrolases"/>
    <property type="match status" value="1"/>
</dbReference>
<reference evidence="2" key="2">
    <citation type="submission" date="2015-01" db="EMBL/GenBank/DDBJ databases">
        <title>Evolutionary Origins and Diversification of the Mycorrhizal Mutualists.</title>
        <authorList>
            <consortium name="DOE Joint Genome Institute"/>
            <consortium name="Mycorrhizal Genomics Consortium"/>
            <person name="Kohler A."/>
            <person name="Kuo A."/>
            <person name="Nagy L.G."/>
            <person name="Floudas D."/>
            <person name="Copeland A."/>
            <person name="Barry K.W."/>
            <person name="Cichocki N."/>
            <person name="Veneault-Fourrey C."/>
            <person name="LaButti K."/>
            <person name="Lindquist E.A."/>
            <person name="Lipzen A."/>
            <person name="Lundell T."/>
            <person name="Morin E."/>
            <person name="Murat C."/>
            <person name="Riley R."/>
            <person name="Ohm R."/>
            <person name="Sun H."/>
            <person name="Tunlid A."/>
            <person name="Henrissat B."/>
            <person name="Grigoriev I.V."/>
            <person name="Hibbett D.S."/>
            <person name="Martin F."/>
        </authorList>
    </citation>
    <scope>NUCLEOTIDE SEQUENCE [LARGE SCALE GENOMIC DNA]</scope>
    <source>
        <strain evidence="2">F 1598</strain>
    </source>
</reference>
<evidence type="ECO:0008006" key="3">
    <source>
        <dbReference type="Google" id="ProtNLM"/>
    </source>
</evidence>
<name>A0A0C3BKG6_PILCF</name>
<organism evidence="1 2">
    <name type="scientific">Piloderma croceum (strain F 1598)</name>
    <dbReference type="NCBI Taxonomy" id="765440"/>
    <lineage>
        <taxon>Eukaryota</taxon>
        <taxon>Fungi</taxon>
        <taxon>Dikarya</taxon>
        <taxon>Basidiomycota</taxon>
        <taxon>Agaricomycotina</taxon>
        <taxon>Agaricomycetes</taxon>
        <taxon>Agaricomycetidae</taxon>
        <taxon>Atheliales</taxon>
        <taxon>Atheliaceae</taxon>
        <taxon>Piloderma</taxon>
    </lineage>
</organism>
<dbReference type="EMBL" id="KN833021">
    <property type="protein sequence ID" value="KIM77832.1"/>
    <property type="molecule type" value="Genomic_DNA"/>
</dbReference>
<proteinExistence type="predicted"/>
<gene>
    <name evidence="1" type="ORF">PILCRDRAFT_11724</name>
</gene>
<dbReference type="SUPFAM" id="SSF52540">
    <property type="entry name" value="P-loop containing nucleoside triphosphate hydrolases"/>
    <property type="match status" value="1"/>
</dbReference>
<dbReference type="OrthoDB" id="10261556at2759"/>
<reference evidence="1 2" key="1">
    <citation type="submission" date="2014-04" db="EMBL/GenBank/DDBJ databases">
        <authorList>
            <consortium name="DOE Joint Genome Institute"/>
            <person name="Kuo A."/>
            <person name="Tarkka M."/>
            <person name="Buscot F."/>
            <person name="Kohler A."/>
            <person name="Nagy L.G."/>
            <person name="Floudas D."/>
            <person name="Copeland A."/>
            <person name="Barry K.W."/>
            <person name="Cichocki N."/>
            <person name="Veneault-Fourrey C."/>
            <person name="LaButti K."/>
            <person name="Lindquist E.A."/>
            <person name="Lipzen A."/>
            <person name="Lundell T."/>
            <person name="Morin E."/>
            <person name="Murat C."/>
            <person name="Sun H."/>
            <person name="Tunlid A."/>
            <person name="Henrissat B."/>
            <person name="Grigoriev I.V."/>
            <person name="Hibbett D.S."/>
            <person name="Martin F."/>
            <person name="Nordberg H.P."/>
            <person name="Cantor M.N."/>
            <person name="Hua S.X."/>
        </authorList>
    </citation>
    <scope>NUCLEOTIDE SEQUENCE [LARGE SCALE GENOMIC DNA]</scope>
    <source>
        <strain evidence="1 2">F 1598</strain>
    </source>
</reference>
<dbReference type="InterPro" id="IPR027417">
    <property type="entry name" value="P-loop_NTPase"/>
</dbReference>
<dbReference type="HOGENOM" id="CLU_2979920_0_0_1"/>
<dbReference type="AlphaFoldDB" id="A0A0C3BKG6"/>
<accession>A0A0C3BKG6</accession>
<protein>
    <recommendedName>
        <fullName evidence="3">DEAD/DEAH box helicase domain-containing protein</fullName>
    </recommendedName>
</protein>
<dbReference type="Proteomes" id="UP000054166">
    <property type="component" value="Unassembled WGS sequence"/>
</dbReference>
<keyword evidence="2" id="KW-1185">Reference proteome</keyword>